<dbReference type="KEGG" id="pnp:IJ22_16360"/>
<keyword evidence="2" id="KW-0813">Transport</keyword>
<protein>
    <submittedName>
        <fullName evidence="6">Sugar ABC transporter substrate-binding protein</fullName>
    </submittedName>
</protein>
<evidence type="ECO:0000256" key="4">
    <source>
        <dbReference type="SAM" id="MobiDB-lite"/>
    </source>
</evidence>
<gene>
    <name evidence="6" type="ORF">IJ22_16360</name>
</gene>
<comment type="similarity">
    <text evidence="1">Belongs to the bacterial solute-binding protein 1 family.</text>
</comment>
<dbReference type="Pfam" id="PF13416">
    <property type="entry name" value="SBP_bac_8"/>
    <property type="match status" value="1"/>
</dbReference>
<dbReference type="AlphaFoldDB" id="A0A0U2W9H5"/>
<evidence type="ECO:0000256" key="1">
    <source>
        <dbReference type="ARBA" id="ARBA00008520"/>
    </source>
</evidence>
<evidence type="ECO:0000256" key="2">
    <source>
        <dbReference type="ARBA" id="ARBA00022448"/>
    </source>
</evidence>
<dbReference type="Gene3D" id="3.40.190.10">
    <property type="entry name" value="Periplasmic binding protein-like II"/>
    <property type="match status" value="2"/>
</dbReference>
<keyword evidence="7" id="KW-1185">Reference proteome</keyword>
<feature type="region of interest" description="Disordered" evidence="4">
    <location>
        <begin position="24"/>
        <end position="44"/>
    </location>
</feature>
<evidence type="ECO:0000313" key="7">
    <source>
        <dbReference type="Proteomes" id="UP000061660"/>
    </source>
</evidence>
<dbReference type="GO" id="GO:0042956">
    <property type="term" value="P:maltodextrin transmembrane transport"/>
    <property type="evidence" value="ECO:0007669"/>
    <property type="project" value="TreeGrafter"/>
</dbReference>
<dbReference type="RefSeq" id="WP_062408357.1">
    <property type="nucleotide sequence ID" value="NZ_CP013652.1"/>
</dbReference>
<dbReference type="SUPFAM" id="SSF53850">
    <property type="entry name" value="Periplasmic binding protein-like II"/>
    <property type="match status" value="1"/>
</dbReference>
<feature type="compositionally biased region" description="Polar residues" evidence="4">
    <location>
        <begin position="24"/>
        <end position="43"/>
    </location>
</feature>
<dbReference type="GO" id="GO:1901982">
    <property type="term" value="F:maltose binding"/>
    <property type="evidence" value="ECO:0007669"/>
    <property type="project" value="TreeGrafter"/>
</dbReference>
<dbReference type="Proteomes" id="UP000061660">
    <property type="component" value="Chromosome"/>
</dbReference>
<accession>A0A0U2W9H5</accession>
<dbReference type="OrthoDB" id="9808332at2"/>
<dbReference type="EMBL" id="CP013652">
    <property type="protein sequence ID" value="ALS22010.1"/>
    <property type="molecule type" value="Genomic_DNA"/>
</dbReference>
<dbReference type="PANTHER" id="PTHR30061:SF50">
    <property type="entry name" value="MALTOSE_MALTODEXTRIN-BINDING PERIPLASMIC PROTEIN"/>
    <property type="match status" value="1"/>
</dbReference>
<dbReference type="InterPro" id="IPR006059">
    <property type="entry name" value="SBP"/>
</dbReference>
<name>A0A0U2W9H5_9BACL</name>
<reference evidence="7" key="1">
    <citation type="submission" date="2015-12" db="EMBL/GenBank/DDBJ databases">
        <title>Complete genome sequences of two moderately thermophilic Paenibacillus species.</title>
        <authorList>
            <person name="Butler R.III."/>
            <person name="Wang J."/>
            <person name="Stark B.C."/>
            <person name="Pombert J.-F."/>
        </authorList>
    </citation>
    <scope>NUCLEOTIDE SEQUENCE [LARGE SCALE GENOMIC DNA]</scope>
    <source>
        <strain evidence="7">32O-Y</strain>
    </source>
</reference>
<evidence type="ECO:0000256" key="5">
    <source>
        <dbReference type="SAM" id="SignalP"/>
    </source>
</evidence>
<dbReference type="PANTHER" id="PTHR30061">
    <property type="entry name" value="MALTOSE-BINDING PERIPLASMIC PROTEIN"/>
    <property type="match status" value="1"/>
</dbReference>
<dbReference type="GO" id="GO:0015768">
    <property type="term" value="P:maltose transport"/>
    <property type="evidence" value="ECO:0007669"/>
    <property type="project" value="TreeGrafter"/>
</dbReference>
<feature type="chain" id="PRO_5038435464" evidence="5">
    <location>
        <begin position="20"/>
        <end position="423"/>
    </location>
</feature>
<keyword evidence="3 5" id="KW-0732">Signal</keyword>
<sequence length="423" mass="46695" precursor="true">MWKKIRLAAIVSVLGLTTACNPGSTGDGSTALSGTTAPNGQTNKHGETVKITWWDYMSSDEMVEALTKVIDDYQKANPHVKIERTYVPFGDLKNKLLLGSAAGQLPDIVWIDNPDHQAFAAAGVLADITAEVKEWGQADQYFDGPWSSTVYKDKNYGVPNSSNNLALYYNVDMLEQAGVKPPADWNELLDAAKKLTKQGVYGMSVSAVRTEQGTFQFLPFVWQSGSDVTHFNSPGTVEAIKLWKELLDSGAMSKEILGQDQQASMLQFAAGNTAMMVNGTWQIPVLKKEAKFQWDIVPLPVNKQGGTILGGENWAITSTSKHKDIAWDIVKFANQGEYLKNFLKAAGRLPSRRDFIQDPYWQGDRYFKIFADGMNVAKARAYGPNYPKISDAIQEMIQQVLTGVKSPEDAVKETDAKIKPLLQ</sequence>
<dbReference type="CDD" id="cd13585">
    <property type="entry name" value="PBP2_TMBP_like"/>
    <property type="match status" value="1"/>
</dbReference>
<proteinExistence type="inferred from homology"/>
<organism evidence="6 7">
    <name type="scientific">Paenibacillus naphthalenovorans</name>
    <dbReference type="NCBI Taxonomy" id="162209"/>
    <lineage>
        <taxon>Bacteria</taxon>
        <taxon>Bacillati</taxon>
        <taxon>Bacillota</taxon>
        <taxon>Bacilli</taxon>
        <taxon>Bacillales</taxon>
        <taxon>Paenibacillaceae</taxon>
        <taxon>Paenibacillus</taxon>
    </lineage>
</organism>
<dbReference type="GO" id="GO:0055052">
    <property type="term" value="C:ATP-binding cassette (ABC) transporter complex, substrate-binding subunit-containing"/>
    <property type="evidence" value="ECO:0007669"/>
    <property type="project" value="TreeGrafter"/>
</dbReference>
<dbReference type="STRING" id="162209.IJ22_16360"/>
<dbReference type="PATRIC" id="fig|162209.4.peg.1733"/>
<evidence type="ECO:0000256" key="3">
    <source>
        <dbReference type="ARBA" id="ARBA00022729"/>
    </source>
</evidence>
<feature type="signal peptide" evidence="5">
    <location>
        <begin position="1"/>
        <end position="19"/>
    </location>
</feature>
<evidence type="ECO:0000313" key="6">
    <source>
        <dbReference type="EMBL" id="ALS22010.1"/>
    </source>
</evidence>
<reference evidence="6 7" key="2">
    <citation type="journal article" date="2016" name="Genome Announc.">
        <title>Complete Genome Sequences of Two Interactive Moderate Thermophiles, Paenibacillus napthalenovorans 32O-Y and Paenibacillus sp. 32O-W.</title>
        <authorList>
            <person name="Butler R.R.III."/>
            <person name="Wang J."/>
            <person name="Stark B.C."/>
            <person name="Pombert J.F."/>
        </authorList>
    </citation>
    <scope>NUCLEOTIDE SEQUENCE [LARGE SCALE GENOMIC DNA]</scope>
    <source>
        <strain evidence="6 7">32O-Y</strain>
    </source>
</reference>
<dbReference type="PROSITE" id="PS51257">
    <property type="entry name" value="PROKAR_LIPOPROTEIN"/>
    <property type="match status" value="1"/>
</dbReference>